<dbReference type="AlphaFoldDB" id="A0A840XZE1"/>
<accession>A0A840XZE1</accession>
<keyword evidence="4 6" id="KW-1133">Transmembrane helix</keyword>
<name>A0A840XZE1_9PROT</name>
<keyword evidence="3 6" id="KW-0812">Transmembrane</keyword>
<evidence type="ECO:0000256" key="4">
    <source>
        <dbReference type="ARBA" id="ARBA00022989"/>
    </source>
</evidence>
<dbReference type="Pfam" id="PF02690">
    <property type="entry name" value="Na_Pi_cotrans"/>
    <property type="match status" value="1"/>
</dbReference>
<keyword evidence="2" id="KW-1003">Cell membrane</keyword>
<feature type="transmembrane region" description="Helical" evidence="6">
    <location>
        <begin position="286"/>
        <end position="306"/>
    </location>
</feature>
<organism evidence="7 8">
    <name type="scientific">Neoroseomonas alkaliterrae</name>
    <dbReference type="NCBI Taxonomy" id="1452450"/>
    <lineage>
        <taxon>Bacteria</taxon>
        <taxon>Pseudomonadati</taxon>
        <taxon>Pseudomonadota</taxon>
        <taxon>Alphaproteobacteria</taxon>
        <taxon>Acetobacterales</taxon>
        <taxon>Acetobacteraceae</taxon>
        <taxon>Neoroseomonas</taxon>
    </lineage>
</organism>
<dbReference type="PANTHER" id="PTHR10010">
    <property type="entry name" value="SOLUTE CARRIER FAMILY 34 SODIUM PHOSPHATE , MEMBER 2-RELATED"/>
    <property type="match status" value="1"/>
</dbReference>
<evidence type="ECO:0000256" key="6">
    <source>
        <dbReference type="SAM" id="Phobius"/>
    </source>
</evidence>
<protein>
    <submittedName>
        <fullName evidence="7">Phosphate:Na+ symporter</fullName>
    </submittedName>
</protein>
<dbReference type="GO" id="GO:0005436">
    <property type="term" value="F:sodium:phosphate symporter activity"/>
    <property type="evidence" value="ECO:0007669"/>
    <property type="project" value="InterPro"/>
</dbReference>
<evidence type="ECO:0000313" key="7">
    <source>
        <dbReference type="EMBL" id="MBB5689151.1"/>
    </source>
</evidence>
<dbReference type="PANTHER" id="PTHR10010:SF46">
    <property type="entry name" value="SODIUM-DEPENDENT PHOSPHATE TRANSPORT PROTEIN 2B"/>
    <property type="match status" value="1"/>
</dbReference>
<dbReference type="NCBIfam" id="NF037997">
    <property type="entry name" value="Na_Pi_symport"/>
    <property type="match status" value="1"/>
</dbReference>
<evidence type="ECO:0000313" key="8">
    <source>
        <dbReference type="Proteomes" id="UP000562254"/>
    </source>
</evidence>
<dbReference type="EMBL" id="JACIJE010000003">
    <property type="protein sequence ID" value="MBB5689151.1"/>
    <property type="molecule type" value="Genomic_DNA"/>
</dbReference>
<feature type="transmembrane region" description="Helical" evidence="6">
    <location>
        <begin position="174"/>
        <end position="202"/>
    </location>
</feature>
<comment type="subcellular location">
    <subcellularLocation>
        <location evidence="1">Cell membrane</location>
        <topology evidence="1">Multi-pass membrane protein</topology>
    </subcellularLocation>
</comment>
<dbReference type="Proteomes" id="UP000562254">
    <property type="component" value="Unassembled WGS sequence"/>
</dbReference>
<comment type="caution">
    <text evidence="7">The sequence shown here is derived from an EMBL/GenBank/DDBJ whole genome shotgun (WGS) entry which is preliminary data.</text>
</comment>
<keyword evidence="5 6" id="KW-0472">Membrane</keyword>
<keyword evidence="8" id="KW-1185">Reference proteome</keyword>
<feature type="transmembrane region" description="Helical" evidence="6">
    <location>
        <begin position="99"/>
        <end position="127"/>
    </location>
</feature>
<feature type="transmembrane region" description="Helical" evidence="6">
    <location>
        <begin position="214"/>
        <end position="237"/>
    </location>
</feature>
<dbReference type="GO" id="GO:0044341">
    <property type="term" value="P:sodium-dependent phosphate transport"/>
    <property type="evidence" value="ECO:0007669"/>
    <property type="project" value="InterPro"/>
</dbReference>
<evidence type="ECO:0000256" key="5">
    <source>
        <dbReference type="ARBA" id="ARBA00023136"/>
    </source>
</evidence>
<dbReference type="RefSeq" id="WP_184482553.1">
    <property type="nucleotide sequence ID" value="NZ_JAAEDJ010000016.1"/>
</dbReference>
<evidence type="ECO:0000256" key="3">
    <source>
        <dbReference type="ARBA" id="ARBA00022692"/>
    </source>
</evidence>
<proteinExistence type="predicted"/>
<feature type="transmembrane region" description="Helical" evidence="6">
    <location>
        <begin position="133"/>
        <end position="153"/>
    </location>
</feature>
<feature type="transmembrane region" description="Helical" evidence="6">
    <location>
        <begin position="249"/>
        <end position="274"/>
    </location>
</feature>
<feature type="transmembrane region" description="Helical" evidence="6">
    <location>
        <begin position="63"/>
        <end position="87"/>
    </location>
</feature>
<sequence length="536" mass="54358">MAAASALLGGLGLFLLGTWLMTEGLKQAAGAALRDILERWTNTPLRGLLAGMLVTALVRSSSAVTVAAVGFVNAGLLTLTQAVWVVFGTNVGTTTTAWLVAFAGIGIDIAAYAMPLLGIGMGLRLFAAQRVRLAGIGQALAGFGAFFLGIEVLQQGFAGLAPRLAGLDLPEGGLLAILGFVLLGTALTLLTQASSAAIAIVLTATAGGAVPLDLAAAAVIGTNIGTTSTALLAAIGATAPARRVAAAHIVFNLMTGAVALVLLAPLVAGSRWIAGAVGAGQDMPTVLAVFHTVFNLLGVALIWPFARRLIAWLSRRFARAEDALGRARHLDETLMPVPDLAVRAVGREVARMMAIAASIAAPGGGGQAEAEARARAVASLGREIRAFVARLHAQPLPEAVVHALPNLLRAVQHAEVVAAEAARLWEADAAARHAGGADLALLESAMGEALRSGDPDAAMAAAAGAEAAYQAVKQRLLAAAAEGTVPVATMDAALLHAQRLRHIAAGIAKGRRRLAAARSGEAFEEDAAGNGRAAVQ</sequence>
<dbReference type="InterPro" id="IPR003841">
    <property type="entry name" value="Na/Pi_transpt"/>
</dbReference>
<reference evidence="7 8" key="1">
    <citation type="submission" date="2020-08" db="EMBL/GenBank/DDBJ databases">
        <title>Genomic Encyclopedia of Type Strains, Phase IV (KMG-IV): sequencing the most valuable type-strain genomes for metagenomic binning, comparative biology and taxonomic classification.</title>
        <authorList>
            <person name="Goeker M."/>
        </authorList>
    </citation>
    <scope>NUCLEOTIDE SEQUENCE [LARGE SCALE GENOMIC DNA]</scope>
    <source>
        <strain evidence="7 8">DSM 25895</strain>
    </source>
</reference>
<dbReference type="GO" id="GO:0005886">
    <property type="term" value="C:plasma membrane"/>
    <property type="evidence" value="ECO:0007669"/>
    <property type="project" value="UniProtKB-SubCell"/>
</dbReference>
<gene>
    <name evidence="7" type="ORF">FHS88_001276</name>
</gene>
<evidence type="ECO:0000256" key="1">
    <source>
        <dbReference type="ARBA" id="ARBA00004651"/>
    </source>
</evidence>
<evidence type="ECO:0000256" key="2">
    <source>
        <dbReference type="ARBA" id="ARBA00022475"/>
    </source>
</evidence>